<dbReference type="EMBL" id="VNHK01000028">
    <property type="protein sequence ID" value="TYO83761.1"/>
    <property type="molecule type" value="Genomic_DNA"/>
</dbReference>
<proteinExistence type="predicted"/>
<dbReference type="RefSeq" id="WP_065082208.1">
    <property type="nucleotide sequence ID" value="NZ_FLSS01000022.1"/>
</dbReference>
<sequence length="87" mass="10525">MEDPDEMEMPVKCRCGEWFDLHDGFSCKWKNETVCESCHELQTEIEDLKEEIIDLENDIANDIQKRDNKRRLKLAKEELKKLENQYY</sequence>
<keyword evidence="1" id="KW-0175">Coiled coil</keyword>
<evidence type="ECO:0000256" key="1">
    <source>
        <dbReference type="SAM" id="Coils"/>
    </source>
</evidence>
<comment type="caution">
    <text evidence="2">The sequence shown here is derived from an EMBL/GenBank/DDBJ whole genome shotgun (WGS) entry which is preliminary data.</text>
</comment>
<evidence type="ECO:0000313" key="3">
    <source>
        <dbReference type="Proteomes" id="UP000324513"/>
    </source>
</evidence>
<organism evidence="2 3">
    <name type="scientific">Elizabethkingia miricola</name>
    <name type="common">Chryseobacterium miricola</name>
    <dbReference type="NCBI Taxonomy" id="172045"/>
    <lineage>
        <taxon>Bacteria</taxon>
        <taxon>Pseudomonadati</taxon>
        <taxon>Bacteroidota</taxon>
        <taxon>Flavobacteriia</taxon>
        <taxon>Flavobacteriales</taxon>
        <taxon>Weeksellaceae</taxon>
        <taxon>Elizabethkingia</taxon>
    </lineage>
</organism>
<keyword evidence="3" id="KW-1185">Reference proteome</keyword>
<name>A0ABY3NB33_ELIMR</name>
<reference evidence="2 3" key="1">
    <citation type="submission" date="2019-07" db="EMBL/GenBank/DDBJ databases">
        <title>Genomic Encyclopedia of Archaeal and Bacterial Type Strains, Phase II (KMG-II): from individual species to whole genera.</title>
        <authorList>
            <person name="Goeker M."/>
        </authorList>
    </citation>
    <scope>NUCLEOTIDE SEQUENCE [LARGE SCALE GENOMIC DNA]</scope>
    <source>
        <strain evidence="2 3">DSM 14571</strain>
    </source>
</reference>
<gene>
    <name evidence="2" type="ORF">LX74_04053</name>
</gene>
<accession>A0ABY3NB33</accession>
<evidence type="ECO:0000313" key="2">
    <source>
        <dbReference type="EMBL" id="TYO83761.1"/>
    </source>
</evidence>
<protein>
    <submittedName>
        <fullName evidence="2">Uncharacterized protein</fullName>
    </submittedName>
</protein>
<dbReference type="Proteomes" id="UP000324513">
    <property type="component" value="Unassembled WGS sequence"/>
</dbReference>
<feature type="coiled-coil region" evidence="1">
    <location>
        <begin position="31"/>
        <end position="85"/>
    </location>
</feature>